<evidence type="ECO:0000256" key="1">
    <source>
        <dbReference type="SAM" id="SignalP"/>
    </source>
</evidence>
<comment type="caution">
    <text evidence="2">The sequence shown here is derived from an EMBL/GenBank/DDBJ whole genome shotgun (WGS) entry which is preliminary data.</text>
</comment>
<dbReference type="OrthoDB" id="10387508at2759"/>
<protein>
    <submittedName>
        <fullName evidence="2">Uncharacterized protein</fullName>
    </submittedName>
</protein>
<proteinExistence type="predicted"/>
<organism evidence="2 3">
    <name type="scientific">Brachionus calyciflorus</name>
    <dbReference type="NCBI Taxonomy" id="104777"/>
    <lineage>
        <taxon>Eukaryota</taxon>
        <taxon>Metazoa</taxon>
        <taxon>Spiralia</taxon>
        <taxon>Gnathifera</taxon>
        <taxon>Rotifera</taxon>
        <taxon>Eurotatoria</taxon>
        <taxon>Monogononta</taxon>
        <taxon>Pseudotrocha</taxon>
        <taxon>Ploima</taxon>
        <taxon>Brachionidae</taxon>
        <taxon>Brachionus</taxon>
    </lineage>
</organism>
<accession>A0A813M408</accession>
<feature type="chain" id="PRO_5032852775" evidence="1">
    <location>
        <begin position="20"/>
        <end position="142"/>
    </location>
</feature>
<reference evidence="2" key="1">
    <citation type="submission" date="2021-02" db="EMBL/GenBank/DDBJ databases">
        <authorList>
            <person name="Nowell W R."/>
        </authorList>
    </citation>
    <scope>NUCLEOTIDE SEQUENCE</scope>
    <source>
        <strain evidence="2">Ploen Becks lab</strain>
    </source>
</reference>
<dbReference type="AlphaFoldDB" id="A0A813M408"/>
<sequence length="142" mass="15898">MSLTNVLLILSLTVWLVCTNPLSELNEPRINTIYNLICSNDKSDCDLVAATESKLEREDSVEQIKQLGSFKIHSLNKRLFPLTQGLHKIHKNKDINCITQDCKWFMTKDKRAKNGVGTLTCLGDPYSNGGSRCVPIEGLYIG</sequence>
<evidence type="ECO:0000313" key="3">
    <source>
        <dbReference type="Proteomes" id="UP000663879"/>
    </source>
</evidence>
<dbReference type="Proteomes" id="UP000663879">
    <property type="component" value="Unassembled WGS sequence"/>
</dbReference>
<feature type="signal peptide" evidence="1">
    <location>
        <begin position="1"/>
        <end position="19"/>
    </location>
</feature>
<keyword evidence="1" id="KW-0732">Signal</keyword>
<evidence type="ECO:0000313" key="2">
    <source>
        <dbReference type="EMBL" id="CAF0706698.1"/>
    </source>
</evidence>
<name>A0A813M408_9BILA</name>
<dbReference type="EMBL" id="CAJNOC010000019">
    <property type="protein sequence ID" value="CAF0706698.1"/>
    <property type="molecule type" value="Genomic_DNA"/>
</dbReference>
<gene>
    <name evidence="2" type="ORF">OXX778_LOCUS409</name>
</gene>
<keyword evidence="3" id="KW-1185">Reference proteome</keyword>